<dbReference type="InterPro" id="IPR052048">
    <property type="entry name" value="ST_Response_Regulator"/>
</dbReference>
<keyword evidence="1" id="KW-0597">Phosphoprotein</keyword>
<dbReference type="HOGENOM" id="CLU_000445_11_28_6"/>
<dbReference type="CDD" id="cd17546">
    <property type="entry name" value="REC_hyHK_CKI1_RcsC-like"/>
    <property type="match status" value="1"/>
</dbReference>
<dbReference type="PANTHER" id="PTHR43228:SF1">
    <property type="entry name" value="TWO-COMPONENT RESPONSE REGULATOR ARR22"/>
    <property type="match status" value="1"/>
</dbReference>
<dbReference type="PROSITE" id="PS50110">
    <property type="entry name" value="RESPONSE_REGULATORY"/>
    <property type="match status" value="1"/>
</dbReference>
<protein>
    <submittedName>
        <fullName evidence="3">Response regulator</fullName>
    </submittedName>
</protein>
<dbReference type="Pfam" id="PF00990">
    <property type="entry name" value="GGDEF"/>
    <property type="match status" value="1"/>
</dbReference>
<evidence type="ECO:0000256" key="1">
    <source>
        <dbReference type="PROSITE-ProRule" id="PRU00169"/>
    </source>
</evidence>
<dbReference type="PANTHER" id="PTHR43228">
    <property type="entry name" value="TWO-COMPONENT RESPONSE REGULATOR"/>
    <property type="match status" value="1"/>
</dbReference>
<dbReference type="SMART" id="SM00448">
    <property type="entry name" value="REC"/>
    <property type="match status" value="1"/>
</dbReference>
<dbReference type="SUPFAM" id="SSF52172">
    <property type="entry name" value="CheY-like"/>
    <property type="match status" value="1"/>
</dbReference>
<dbReference type="Gene3D" id="3.40.50.2300">
    <property type="match status" value="1"/>
</dbReference>
<accession>A4BER3</accession>
<dbReference type="SUPFAM" id="SSF55073">
    <property type="entry name" value="Nucleotide cyclase"/>
    <property type="match status" value="1"/>
</dbReference>
<dbReference type="InterPro" id="IPR000160">
    <property type="entry name" value="GGDEF_dom"/>
</dbReference>
<dbReference type="SMART" id="SM00267">
    <property type="entry name" value="GGDEF"/>
    <property type="match status" value="1"/>
</dbReference>
<reference evidence="3 4" key="1">
    <citation type="submission" date="2006-02" db="EMBL/GenBank/DDBJ databases">
        <authorList>
            <person name="Pinhassi J."/>
            <person name="Pedros-Alio C."/>
            <person name="Ferriera S."/>
            <person name="Johnson J."/>
            <person name="Kravitz S."/>
            <person name="Halpern A."/>
            <person name="Remington K."/>
            <person name="Beeson K."/>
            <person name="Tran B."/>
            <person name="Rogers Y.-H."/>
            <person name="Friedman R."/>
            <person name="Venter J.C."/>
        </authorList>
    </citation>
    <scope>NUCLEOTIDE SEQUENCE [LARGE SCALE GENOMIC DNA]</scope>
    <source>
        <strain evidence="3 4">MED297</strain>
    </source>
</reference>
<sequence>MQPNSTSILIVDDTKFSSAVVNKALKNDGFTDIRVADNAIDALSMMKERSVDILIADWLMPGMDGLELTQLVRELNRRQNHFSYVVLLTAKEENDDLKEAFAKGVDDFVGKTTLKSHLLPRIHAAQRMARLQNSLLRRELALKEQFRGLTLMNRIDPTTGVGNLQFLEQQLGRYLKQHRGRSGSIGLLLCRLDNLPELKLQHGEALKNRLVKQAAERLQEAARPMDDVARIDENTLALALYGREPNFITHALVRRIQEALLIRAYPTDNGYCTLEGSIQYDVIDANGHASAVQADEVIQAAMQRLSDLPAGQSVYFWEANQELA</sequence>
<dbReference type="STRING" id="314283.MED297_02682"/>
<dbReference type="Proteomes" id="UP000005953">
    <property type="component" value="Unassembled WGS sequence"/>
</dbReference>
<dbReference type="OrthoDB" id="9800897at2"/>
<dbReference type="InterPro" id="IPR001789">
    <property type="entry name" value="Sig_transdc_resp-reg_receiver"/>
</dbReference>
<name>A4BER3_9GAMM</name>
<keyword evidence="4" id="KW-1185">Reference proteome</keyword>
<proteinExistence type="predicted"/>
<dbReference type="RefSeq" id="WP_008047158.1">
    <property type="nucleotide sequence ID" value="NZ_CH724153.1"/>
</dbReference>
<dbReference type="Pfam" id="PF00072">
    <property type="entry name" value="Response_reg"/>
    <property type="match status" value="1"/>
</dbReference>
<dbReference type="Gene3D" id="3.30.70.270">
    <property type="match status" value="1"/>
</dbReference>
<evidence type="ECO:0000313" key="3">
    <source>
        <dbReference type="EMBL" id="EAR09490.1"/>
    </source>
</evidence>
<comment type="caution">
    <text evidence="3">The sequence shown here is derived from an EMBL/GenBank/DDBJ whole genome shotgun (WGS) entry which is preliminary data.</text>
</comment>
<dbReference type="InterPro" id="IPR029787">
    <property type="entry name" value="Nucleotide_cyclase"/>
</dbReference>
<feature type="modified residue" description="4-aspartylphosphate" evidence="1">
    <location>
        <position position="57"/>
    </location>
</feature>
<dbReference type="InterPro" id="IPR043128">
    <property type="entry name" value="Rev_trsase/Diguanyl_cyclase"/>
</dbReference>
<feature type="domain" description="Response regulatory" evidence="2">
    <location>
        <begin position="7"/>
        <end position="126"/>
    </location>
</feature>
<gene>
    <name evidence="3" type="ORF">MED297_02682</name>
</gene>
<evidence type="ECO:0000313" key="4">
    <source>
        <dbReference type="Proteomes" id="UP000005953"/>
    </source>
</evidence>
<dbReference type="GO" id="GO:0000160">
    <property type="term" value="P:phosphorelay signal transduction system"/>
    <property type="evidence" value="ECO:0007669"/>
    <property type="project" value="InterPro"/>
</dbReference>
<dbReference type="InterPro" id="IPR011006">
    <property type="entry name" value="CheY-like_superfamily"/>
</dbReference>
<organism evidence="3 4">
    <name type="scientific">Reinekea blandensis MED297</name>
    <dbReference type="NCBI Taxonomy" id="314283"/>
    <lineage>
        <taxon>Bacteria</taxon>
        <taxon>Pseudomonadati</taxon>
        <taxon>Pseudomonadota</taxon>
        <taxon>Gammaproteobacteria</taxon>
        <taxon>Oceanospirillales</taxon>
        <taxon>Saccharospirillaceae</taxon>
        <taxon>Reinekea</taxon>
    </lineage>
</organism>
<dbReference type="EMBL" id="AAOE01000010">
    <property type="protein sequence ID" value="EAR09490.1"/>
    <property type="molecule type" value="Genomic_DNA"/>
</dbReference>
<evidence type="ECO:0000259" key="2">
    <source>
        <dbReference type="PROSITE" id="PS50110"/>
    </source>
</evidence>
<dbReference type="AlphaFoldDB" id="A4BER3"/>